<dbReference type="Proteomes" id="UP001054945">
    <property type="component" value="Unassembled WGS sequence"/>
</dbReference>
<keyword evidence="3" id="KW-1185">Reference proteome</keyword>
<dbReference type="EMBL" id="BPLR01020864">
    <property type="protein sequence ID" value="GIX83388.1"/>
    <property type="molecule type" value="Genomic_DNA"/>
</dbReference>
<evidence type="ECO:0000313" key="2">
    <source>
        <dbReference type="EMBL" id="GIX83388.1"/>
    </source>
</evidence>
<protein>
    <submittedName>
        <fullName evidence="2">Uncharacterized protein</fullName>
    </submittedName>
</protein>
<keyword evidence="1" id="KW-0732">Signal</keyword>
<gene>
    <name evidence="2" type="ORF">CEXT_435451</name>
</gene>
<evidence type="ECO:0000256" key="1">
    <source>
        <dbReference type="SAM" id="SignalP"/>
    </source>
</evidence>
<sequence length="87" mass="9652">MTKSLNPLFGILICFHLSSEGGKNQLIDSQNDSDIPLLIYLPSTNTSISGSCTCFPISFRPFSLTVRQLVLQTLPPSKLWFNPPEPQ</sequence>
<dbReference type="AlphaFoldDB" id="A0AAV4NHQ3"/>
<feature type="signal peptide" evidence="1">
    <location>
        <begin position="1"/>
        <end position="21"/>
    </location>
</feature>
<proteinExistence type="predicted"/>
<evidence type="ECO:0000313" key="3">
    <source>
        <dbReference type="Proteomes" id="UP001054945"/>
    </source>
</evidence>
<name>A0AAV4NHQ3_CAEEX</name>
<organism evidence="2 3">
    <name type="scientific">Caerostris extrusa</name>
    <name type="common">Bark spider</name>
    <name type="synonym">Caerostris bankana</name>
    <dbReference type="NCBI Taxonomy" id="172846"/>
    <lineage>
        <taxon>Eukaryota</taxon>
        <taxon>Metazoa</taxon>
        <taxon>Ecdysozoa</taxon>
        <taxon>Arthropoda</taxon>
        <taxon>Chelicerata</taxon>
        <taxon>Arachnida</taxon>
        <taxon>Araneae</taxon>
        <taxon>Araneomorphae</taxon>
        <taxon>Entelegynae</taxon>
        <taxon>Araneoidea</taxon>
        <taxon>Araneidae</taxon>
        <taxon>Caerostris</taxon>
    </lineage>
</organism>
<reference evidence="2 3" key="1">
    <citation type="submission" date="2021-06" db="EMBL/GenBank/DDBJ databases">
        <title>Caerostris extrusa draft genome.</title>
        <authorList>
            <person name="Kono N."/>
            <person name="Arakawa K."/>
        </authorList>
    </citation>
    <scope>NUCLEOTIDE SEQUENCE [LARGE SCALE GENOMIC DNA]</scope>
</reference>
<accession>A0AAV4NHQ3</accession>
<feature type="chain" id="PRO_5043910080" evidence="1">
    <location>
        <begin position="22"/>
        <end position="87"/>
    </location>
</feature>
<comment type="caution">
    <text evidence="2">The sequence shown here is derived from an EMBL/GenBank/DDBJ whole genome shotgun (WGS) entry which is preliminary data.</text>
</comment>